<dbReference type="STRING" id="1802457.A3F15_01225"/>
<feature type="binding site" evidence="3">
    <location>
        <position position="6"/>
    </location>
    <ligand>
        <name>a divalent metal cation</name>
        <dbReference type="ChEBI" id="CHEBI:60240"/>
        <label>1</label>
    </ligand>
</feature>
<feature type="binding site" evidence="3">
    <location>
        <position position="109"/>
    </location>
    <ligand>
        <name>a divalent metal cation</name>
        <dbReference type="ChEBI" id="CHEBI:60240"/>
        <label>1</label>
    </ligand>
</feature>
<protein>
    <recommendedName>
        <fullName evidence="6">Hydrolase TatD</fullName>
    </recommendedName>
</protein>
<dbReference type="Gene3D" id="3.20.20.140">
    <property type="entry name" value="Metal-dependent hydrolases"/>
    <property type="match status" value="1"/>
</dbReference>
<evidence type="ECO:0000256" key="3">
    <source>
        <dbReference type="PIRSR" id="PIRSR005902-1"/>
    </source>
</evidence>
<dbReference type="EMBL" id="MHUC01000018">
    <property type="protein sequence ID" value="OHA70809.1"/>
    <property type="molecule type" value="Genomic_DNA"/>
</dbReference>
<dbReference type="InterPro" id="IPR001130">
    <property type="entry name" value="TatD-like"/>
</dbReference>
<keyword evidence="2" id="KW-0378">Hydrolase</keyword>
<dbReference type="Proteomes" id="UP000177078">
    <property type="component" value="Unassembled WGS sequence"/>
</dbReference>
<dbReference type="Pfam" id="PF01026">
    <property type="entry name" value="TatD_DNase"/>
    <property type="match status" value="1"/>
</dbReference>
<organism evidence="4 5">
    <name type="scientific">Candidatus Wildermuthbacteria bacterium RIFCSPHIGHO2_12_FULL_40_12</name>
    <dbReference type="NCBI Taxonomy" id="1802457"/>
    <lineage>
        <taxon>Bacteria</taxon>
        <taxon>Candidatus Wildermuthiibacteriota</taxon>
    </lineage>
</organism>
<dbReference type="PANTHER" id="PTHR46124">
    <property type="entry name" value="D-AMINOACYL-TRNA DEACYLASE"/>
    <property type="match status" value="1"/>
</dbReference>
<dbReference type="AlphaFoldDB" id="A0A1G2REJ7"/>
<sequence length="279" mass="31939">MLIDTHAHLNFSAYKDDIDEVIKRTLDNNIWVINVGSQSTTSKRAVEMAEKYGQGVFAAVGLHPMHLEERKVDISEVDPQNVFKTRAEEFDYGYYKELAQNPKVVAIGEIGLDYYYKPKTKIKLEVFKKKQKDTFLQQLKLAKELNLPVIFHSRVAHKDLIGLLKDNPAVRPDKAVAHGFVGNLAELKEYLSFGYYIGVNGIIFKKIEGIDFEENIKYLPLDRIVVETDAPYLSPPRAGERNEPLFIKYVVEEIARIKGVSREEIEEKTTQNAMELFSI</sequence>
<accession>A0A1G2REJ7</accession>
<feature type="binding site" evidence="3">
    <location>
        <position position="8"/>
    </location>
    <ligand>
        <name>a divalent metal cation</name>
        <dbReference type="ChEBI" id="CHEBI:60240"/>
        <label>1</label>
    </ligand>
</feature>
<keyword evidence="1 3" id="KW-0479">Metal-binding</keyword>
<dbReference type="InterPro" id="IPR015991">
    <property type="entry name" value="TatD/YcfH-like"/>
</dbReference>
<dbReference type="PIRSF" id="PIRSF005902">
    <property type="entry name" value="DNase_TatD"/>
    <property type="match status" value="1"/>
</dbReference>
<dbReference type="PROSITE" id="PS01137">
    <property type="entry name" value="TATD_1"/>
    <property type="match status" value="1"/>
</dbReference>
<dbReference type="PANTHER" id="PTHR46124:SF2">
    <property type="entry name" value="D-AMINOACYL-TRNA DEACYLASE"/>
    <property type="match status" value="1"/>
</dbReference>
<evidence type="ECO:0000313" key="4">
    <source>
        <dbReference type="EMBL" id="OHA70809.1"/>
    </source>
</evidence>
<dbReference type="SUPFAM" id="SSF51556">
    <property type="entry name" value="Metallo-dependent hydrolases"/>
    <property type="match status" value="1"/>
</dbReference>
<dbReference type="NCBIfam" id="TIGR00010">
    <property type="entry name" value="YchF/TatD family DNA exonuclease"/>
    <property type="match status" value="1"/>
</dbReference>
<name>A0A1G2REJ7_9BACT</name>
<evidence type="ECO:0000256" key="1">
    <source>
        <dbReference type="ARBA" id="ARBA00022723"/>
    </source>
</evidence>
<dbReference type="FunFam" id="3.20.20.140:FF:000005">
    <property type="entry name" value="TatD family hydrolase"/>
    <property type="match status" value="1"/>
</dbReference>
<evidence type="ECO:0008006" key="6">
    <source>
        <dbReference type="Google" id="ProtNLM"/>
    </source>
</evidence>
<comment type="caution">
    <text evidence="4">The sequence shown here is derived from an EMBL/GenBank/DDBJ whole genome shotgun (WGS) entry which is preliminary data.</text>
</comment>
<evidence type="ECO:0000313" key="5">
    <source>
        <dbReference type="Proteomes" id="UP000177078"/>
    </source>
</evidence>
<reference evidence="4 5" key="1">
    <citation type="journal article" date="2016" name="Nat. Commun.">
        <title>Thousands of microbial genomes shed light on interconnected biogeochemical processes in an aquifer system.</title>
        <authorList>
            <person name="Anantharaman K."/>
            <person name="Brown C.T."/>
            <person name="Hug L.A."/>
            <person name="Sharon I."/>
            <person name="Castelle C.J."/>
            <person name="Probst A.J."/>
            <person name="Thomas B.C."/>
            <person name="Singh A."/>
            <person name="Wilkins M.J."/>
            <person name="Karaoz U."/>
            <person name="Brodie E.L."/>
            <person name="Williams K.H."/>
            <person name="Hubbard S.S."/>
            <person name="Banfield J.F."/>
        </authorList>
    </citation>
    <scope>NUCLEOTIDE SEQUENCE [LARGE SCALE GENOMIC DNA]</scope>
</reference>
<proteinExistence type="predicted"/>
<dbReference type="InterPro" id="IPR032466">
    <property type="entry name" value="Metal_Hydrolase"/>
</dbReference>
<dbReference type="CDD" id="cd01310">
    <property type="entry name" value="TatD_DNAse"/>
    <property type="match status" value="1"/>
</dbReference>
<feature type="binding site" evidence="3">
    <location>
        <position position="229"/>
    </location>
    <ligand>
        <name>a divalent metal cation</name>
        <dbReference type="ChEBI" id="CHEBI:60240"/>
        <label>1</label>
    </ligand>
</feature>
<evidence type="ECO:0000256" key="2">
    <source>
        <dbReference type="ARBA" id="ARBA00022801"/>
    </source>
</evidence>
<gene>
    <name evidence="4" type="ORF">A3F15_01225</name>
</gene>
<feature type="binding site" evidence="3">
    <location>
        <position position="178"/>
    </location>
    <ligand>
        <name>a divalent metal cation</name>
        <dbReference type="ChEBI" id="CHEBI:60240"/>
        <label>2</label>
    </ligand>
</feature>
<dbReference type="InterPro" id="IPR018228">
    <property type="entry name" value="DNase_TatD-rel_CS"/>
</dbReference>
<dbReference type="GO" id="GO:0016788">
    <property type="term" value="F:hydrolase activity, acting on ester bonds"/>
    <property type="evidence" value="ECO:0007669"/>
    <property type="project" value="InterPro"/>
</dbReference>
<dbReference type="GO" id="GO:0046872">
    <property type="term" value="F:metal ion binding"/>
    <property type="evidence" value="ECO:0007669"/>
    <property type="project" value="UniProtKB-KW"/>
</dbReference>
<dbReference type="GO" id="GO:0004536">
    <property type="term" value="F:DNA nuclease activity"/>
    <property type="evidence" value="ECO:0007669"/>
    <property type="project" value="InterPro"/>
</dbReference>
<feature type="binding site" evidence="3">
    <location>
        <position position="152"/>
    </location>
    <ligand>
        <name>a divalent metal cation</name>
        <dbReference type="ChEBI" id="CHEBI:60240"/>
        <label>2</label>
    </ligand>
</feature>